<proteinExistence type="predicted"/>
<dbReference type="EMBL" id="JASBWT010000038">
    <property type="protein sequence ID" value="KAJ9092461.1"/>
    <property type="molecule type" value="Genomic_DNA"/>
</dbReference>
<gene>
    <name evidence="1" type="ORF">QFC21_006843</name>
</gene>
<name>A0ACC2V0U3_9TREE</name>
<reference evidence="1" key="1">
    <citation type="submission" date="2023-04" db="EMBL/GenBank/DDBJ databases">
        <title>Draft Genome sequencing of Naganishia species isolated from polar environments using Oxford Nanopore Technology.</title>
        <authorList>
            <person name="Leo P."/>
            <person name="Venkateswaran K."/>
        </authorList>
    </citation>
    <scope>NUCLEOTIDE SEQUENCE</scope>
    <source>
        <strain evidence="1">MNA-CCFEE 5423</strain>
    </source>
</reference>
<dbReference type="Proteomes" id="UP001227268">
    <property type="component" value="Unassembled WGS sequence"/>
</dbReference>
<accession>A0ACC2V0U3</accession>
<comment type="caution">
    <text evidence="1">The sequence shown here is derived from an EMBL/GenBank/DDBJ whole genome shotgun (WGS) entry which is preliminary data.</text>
</comment>
<sequence length="255" mass="27082">MFSSWNPFKRSQEEEGYTRDGQAGGQAPGIKIVVKFERDRYNIPIPNPSLTTVSTLIQTLSTQIGIPTSQIKLIYNGAVLKSSSSTISSCGIKDGSTLVVVGANSIPSSGTADLSGGSESTVGVQQKKKKEVVPTTDEGLVEYVNAKAAIVDELAKDVDDFQRNVNAYLASKKSGATPATSAEPVPTLTALHQAHMKLSEFLLQGLLRLDSIDVPSHFTQSRAARKEAVRKVQGALNIVDGGWKDAKNAHGQASA</sequence>
<protein>
    <submittedName>
        <fullName evidence="1">Uncharacterized protein</fullName>
    </submittedName>
</protein>
<evidence type="ECO:0000313" key="1">
    <source>
        <dbReference type="EMBL" id="KAJ9092461.1"/>
    </source>
</evidence>
<organism evidence="1 2">
    <name type="scientific">Naganishia friedmannii</name>
    <dbReference type="NCBI Taxonomy" id="89922"/>
    <lineage>
        <taxon>Eukaryota</taxon>
        <taxon>Fungi</taxon>
        <taxon>Dikarya</taxon>
        <taxon>Basidiomycota</taxon>
        <taxon>Agaricomycotina</taxon>
        <taxon>Tremellomycetes</taxon>
        <taxon>Filobasidiales</taxon>
        <taxon>Filobasidiaceae</taxon>
        <taxon>Naganishia</taxon>
    </lineage>
</organism>
<evidence type="ECO:0000313" key="2">
    <source>
        <dbReference type="Proteomes" id="UP001227268"/>
    </source>
</evidence>
<keyword evidence="2" id="KW-1185">Reference proteome</keyword>